<reference evidence="7 8" key="1">
    <citation type="submission" date="2020-11" db="EMBL/GenBank/DDBJ databases">
        <authorList>
            <person name="Wallbank WR R."/>
            <person name="Pardo Diaz C."/>
            <person name="Kozak K."/>
            <person name="Martin S."/>
            <person name="Jiggins C."/>
            <person name="Moest M."/>
            <person name="Warren A I."/>
            <person name="Generalovic N T."/>
            <person name="Byers J.R.P. K."/>
            <person name="Montejo-Kovacevich G."/>
            <person name="Yen C E."/>
        </authorList>
    </citation>
    <scope>NUCLEOTIDE SEQUENCE [LARGE SCALE GENOMIC DNA]</scope>
</reference>
<dbReference type="PANTHER" id="PTHR45870">
    <property type="entry name" value="TUBULIN MONOGLYCYLASE TTLL3"/>
    <property type="match status" value="1"/>
</dbReference>
<protein>
    <recommendedName>
        <fullName evidence="9">Tubulin glycylase 3A</fullName>
    </recommendedName>
</protein>
<comment type="subcellular location">
    <subcellularLocation>
        <location evidence="1">Cytoplasm</location>
    </subcellularLocation>
</comment>
<dbReference type="InterPro" id="IPR004344">
    <property type="entry name" value="TTL/TTLL_fam"/>
</dbReference>
<feature type="region of interest" description="Disordered" evidence="6">
    <location>
        <begin position="42"/>
        <end position="62"/>
    </location>
</feature>
<feature type="compositionally biased region" description="Basic residues" evidence="6">
    <location>
        <begin position="1"/>
        <end position="11"/>
    </location>
</feature>
<dbReference type="Gene3D" id="3.30.470.20">
    <property type="entry name" value="ATP-grasp fold, B domain"/>
    <property type="match status" value="1"/>
</dbReference>
<keyword evidence="8" id="KW-1185">Reference proteome</keyword>
<evidence type="ECO:0000256" key="2">
    <source>
        <dbReference type="ARBA" id="ARBA00022490"/>
    </source>
</evidence>
<dbReference type="OMA" id="KCTITSE"/>
<dbReference type="PANTHER" id="PTHR45870:SF2">
    <property type="entry name" value="TUBULIN MONOGLYCYLASE TTLL3"/>
    <property type="match status" value="1"/>
</dbReference>
<dbReference type="GO" id="GO:0060271">
    <property type="term" value="P:cilium assembly"/>
    <property type="evidence" value="ECO:0007669"/>
    <property type="project" value="TreeGrafter"/>
</dbReference>
<name>A0A7R8YX91_HERIL</name>
<dbReference type="InParanoid" id="A0A7R8YX91"/>
<feature type="region of interest" description="Disordered" evidence="6">
    <location>
        <begin position="1"/>
        <end position="23"/>
    </location>
</feature>
<evidence type="ECO:0000256" key="6">
    <source>
        <dbReference type="SAM" id="MobiDB-lite"/>
    </source>
</evidence>
<evidence type="ECO:0000256" key="5">
    <source>
        <dbReference type="ARBA" id="ARBA00022840"/>
    </source>
</evidence>
<dbReference type="EMBL" id="LR899011">
    <property type="protein sequence ID" value="CAD7085545.1"/>
    <property type="molecule type" value="Genomic_DNA"/>
</dbReference>
<dbReference type="GO" id="GO:0015630">
    <property type="term" value="C:microtubule cytoskeleton"/>
    <property type="evidence" value="ECO:0007669"/>
    <property type="project" value="TreeGrafter"/>
</dbReference>
<sequence length="711" mass="83026">MANKNQTKKLNSKSSKIATPNINLSQIAQTVPRKLIEKQLSNQKKPLLENASKPGSSDSSISEVKSDRYYNVITPARFKILQKKAEASIKTGKTFLMRARWPIVRKTFQARGWVELYESHYNPYPTGISKLTYYDLVRNLPVRQADETLPNYTTRCERYILSRLIEHMPVSFTWSWVPNKPDFDHQLRHSNMIVNKLIVSPFVSNEGLARDLRQNLPWLSEENVLEVNVPRSYSTTDPEQMEEFLQNFRNTACISFLKYVIEKTTQTSQKILFTDHPATEIPYSALEFALQRCYELLNYFKHNDIDSDQRPLITDRDWDRFFGYYYALTLNKAQIRKDKIQSVDSILRNAKMVLEGIKPYWPQYNLDGYLNIWILKPADNMCGQGIHISNNLKKIKEFISTKSKTHKRMIVQKYIERPFTIYDTKFDLRQFFLITNVYPLVLWIYNESYIRFSSKPFKLEDFHESIHLTNNAIQRKYKVDPKRDTRLPRQNMWDRYTFQAYLRQIGKGNIWESSIYPQIKQAIIGTVLASQSGMIQRNNTFQLYGADFILCEDLKPWIIEINGCPNLYLTTNVTSRIVPQCVEDIFKVVVDRKSDPTADTGNFELIYSQSIPPVITKGDKKLFIAGKQLLSPTMQVRREMYQQLIPRSFPPDPRGFLPLSTTAKPITRRDEAVDPNIRDHFEDNTSVDINVTATEKLEEIKQNLKKITQGS</sequence>
<dbReference type="SUPFAM" id="SSF56059">
    <property type="entry name" value="Glutathione synthetase ATP-binding domain-like"/>
    <property type="match status" value="1"/>
</dbReference>
<proteinExistence type="predicted"/>
<feature type="compositionally biased region" description="Polar residues" evidence="6">
    <location>
        <begin position="12"/>
        <end position="23"/>
    </location>
</feature>
<dbReference type="InterPro" id="IPR051437">
    <property type="entry name" value="TTLL_monoglycylase"/>
</dbReference>
<evidence type="ECO:0000256" key="4">
    <source>
        <dbReference type="ARBA" id="ARBA00022741"/>
    </source>
</evidence>
<accession>A0A7R8YX91</accession>
<dbReference type="GO" id="GO:0003341">
    <property type="term" value="P:cilium movement"/>
    <property type="evidence" value="ECO:0007669"/>
    <property type="project" value="TreeGrafter"/>
</dbReference>
<dbReference type="AlphaFoldDB" id="A0A7R8YX91"/>
<organism evidence="7 8">
    <name type="scientific">Hermetia illucens</name>
    <name type="common">Black soldier fly</name>
    <dbReference type="NCBI Taxonomy" id="343691"/>
    <lineage>
        <taxon>Eukaryota</taxon>
        <taxon>Metazoa</taxon>
        <taxon>Ecdysozoa</taxon>
        <taxon>Arthropoda</taxon>
        <taxon>Hexapoda</taxon>
        <taxon>Insecta</taxon>
        <taxon>Pterygota</taxon>
        <taxon>Neoptera</taxon>
        <taxon>Endopterygota</taxon>
        <taxon>Diptera</taxon>
        <taxon>Brachycera</taxon>
        <taxon>Stratiomyomorpha</taxon>
        <taxon>Stratiomyidae</taxon>
        <taxon>Hermetiinae</taxon>
        <taxon>Hermetia</taxon>
    </lineage>
</organism>
<dbReference type="OrthoDB" id="202825at2759"/>
<dbReference type="Proteomes" id="UP000594454">
    <property type="component" value="Chromosome 3"/>
</dbReference>
<evidence type="ECO:0000256" key="3">
    <source>
        <dbReference type="ARBA" id="ARBA00022598"/>
    </source>
</evidence>
<evidence type="ECO:0008006" key="9">
    <source>
        <dbReference type="Google" id="ProtNLM"/>
    </source>
</evidence>
<keyword evidence="2" id="KW-0963">Cytoplasm</keyword>
<evidence type="ECO:0000313" key="8">
    <source>
        <dbReference type="Proteomes" id="UP000594454"/>
    </source>
</evidence>
<evidence type="ECO:0000313" key="7">
    <source>
        <dbReference type="EMBL" id="CAD7085545.1"/>
    </source>
</evidence>
<dbReference type="GO" id="GO:0005930">
    <property type="term" value="C:axoneme"/>
    <property type="evidence" value="ECO:0007669"/>
    <property type="project" value="TreeGrafter"/>
</dbReference>
<keyword evidence="3" id="KW-0436">Ligase</keyword>
<dbReference type="Pfam" id="PF03133">
    <property type="entry name" value="TTL"/>
    <property type="match status" value="1"/>
</dbReference>
<dbReference type="GO" id="GO:0005524">
    <property type="term" value="F:ATP binding"/>
    <property type="evidence" value="ECO:0007669"/>
    <property type="project" value="UniProtKB-KW"/>
</dbReference>
<evidence type="ECO:0000256" key="1">
    <source>
        <dbReference type="ARBA" id="ARBA00004496"/>
    </source>
</evidence>
<keyword evidence="4" id="KW-0547">Nucleotide-binding</keyword>
<gene>
    <name evidence="7" type="ORF">HERILL_LOCUS8381</name>
</gene>
<dbReference type="GO" id="GO:0070736">
    <property type="term" value="F:protein-glycine ligase activity, initiating"/>
    <property type="evidence" value="ECO:0007669"/>
    <property type="project" value="TreeGrafter"/>
</dbReference>
<keyword evidence="5" id="KW-0067">ATP-binding</keyword>
<dbReference type="PROSITE" id="PS51221">
    <property type="entry name" value="TTL"/>
    <property type="match status" value="1"/>
</dbReference>